<evidence type="ECO:0000313" key="2">
    <source>
        <dbReference type="EMBL" id="BCK55296.1"/>
    </source>
</evidence>
<dbReference type="Pfam" id="PF12802">
    <property type="entry name" value="MarR_2"/>
    <property type="match status" value="1"/>
</dbReference>
<dbReference type="EMBL" id="AP023396">
    <property type="protein sequence ID" value="BCK55296.1"/>
    <property type="molecule type" value="Genomic_DNA"/>
</dbReference>
<dbReference type="Gene3D" id="1.10.10.10">
    <property type="entry name" value="Winged helix-like DNA-binding domain superfamily/Winged helix DNA-binding domain"/>
    <property type="match status" value="1"/>
</dbReference>
<dbReference type="SMART" id="SM00347">
    <property type="entry name" value="HTH_MARR"/>
    <property type="match status" value="1"/>
</dbReference>
<dbReference type="SUPFAM" id="SSF46785">
    <property type="entry name" value="Winged helix' DNA-binding domain"/>
    <property type="match status" value="1"/>
</dbReference>
<protein>
    <recommendedName>
        <fullName evidence="1">HTH marR-type domain-containing protein</fullName>
    </recommendedName>
</protein>
<organism evidence="2 3">
    <name type="scientific">Nocardia wallacei</name>
    <dbReference type="NCBI Taxonomy" id="480035"/>
    <lineage>
        <taxon>Bacteria</taxon>
        <taxon>Bacillati</taxon>
        <taxon>Actinomycetota</taxon>
        <taxon>Actinomycetes</taxon>
        <taxon>Mycobacteriales</taxon>
        <taxon>Nocardiaceae</taxon>
        <taxon>Nocardia</taxon>
    </lineage>
</organism>
<gene>
    <name evidence="2" type="ORF">NWFMUON74_30680</name>
</gene>
<reference evidence="2 3" key="1">
    <citation type="submission" date="2020-08" db="EMBL/GenBank/DDBJ databases">
        <title>Genome Sequencing of Nocardia wallacei strain FMUON74 and assembly.</title>
        <authorList>
            <person name="Toyokawa M."/>
            <person name="Uesaka K."/>
        </authorList>
    </citation>
    <scope>NUCLEOTIDE SEQUENCE [LARGE SCALE GENOMIC DNA]</scope>
    <source>
        <strain evidence="2 3">FMUON74</strain>
    </source>
</reference>
<dbReference type="AlphaFoldDB" id="A0A7G1KL53"/>
<dbReference type="GO" id="GO:0006950">
    <property type="term" value="P:response to stress"/>
    <property type="evidence" value="ECO:0007669"/>
    <property type="project" value="TreeGrafter"/>
</dbReference>
<sequence>MGGPLDDLFCDPRWDPYGLLREAYLSVTRHIDAQVSPAGDMDAAISDLLFRLARTPDYSLRAIDITRALATSTTRTTRVVDFAQAQGFVVRAPHPTDRRATVVSLTAGGMAEARRRGVVALDAAQRYIHDILSPAEIDAMTALLRKLRDGNQAIDGR</sequence>
<dbReference type="GO" id="GO:0003700">
    <property type="term" value="F:DNA-binding transcription factor activity"/>
    <property type="evidence" value="ECO:0007669"/>
    <property type="project" value="InterPro"/>
</dbReference>
<dbReference type="RefSeq" id="WP_187688433.1">
    <property type="nucleotide sequence ID" value="NZ_AP023396.1"/>
</dbReference>
<dbReference type="InterPro" id="IPR036388">
    <property type="entry name" value="WH-like_DNA-bd_sf"/>
</dbReference>
<dbReference type="PANTHER" id="PTHR33164">
    <property type="entry name" value="TRANSCRIPTIONAL REGULATOR, MARR FAMILY"/>
    <property type="match status" value="1"/>
</dbReference>
<dbReference type="InterPro" id="IPR000835">
    <property type="entry name" value="HTH_MarR-typ"/>
</dbReference>
<feature type="domain" description="HTH marR-type" evidence="1">
    <location>
        <begin position="17"/>
        <end position="149"/>
    </location>
</feature>
<dbReference type="InterPro" id="IPR039422">
    <property type="entry name" value="MarR/SlyA-like"/>
</dbReference>
<evidence type="ECO:0000259" key="1">
    <source>
        <dbReference type="PROSITE" id="PS50995"/>
    </source>
</evidence>
<proteinExistence type="predicted"/>
<keyword evidence="3" id="KW-1185">Reference proteome</keyword>
<dbReference type="KEGG" id="nwl:NWFMUON74_30680"/>
<dbReference type="InterPro" id="IPR036390">
    <property type="entry name" value="WH_DNA-bd_sf"/>
</dbReference>
<dbReference type="PRINTS" id="PR00598">
    <property type="entry name" value="HTHMARR"/>
</dbReference>
<dbReference type="Proteomes" id="UP000516173">
    <property type="component" value="Chromosome"/>
</dbReference>
<evidence type="ECO:0000313" key="3">
    <source>
        <dbReference type="Proteomes" id="UP000516173"/>
    </source>
</evidence>
<dbReference type="GeneID" id="80347616"/>
<dbReference type="PANTHER" id="PTHR33164:SF99">
    <property type="entry name" value="MARR FAMILY REGULATORY PROTEIN"/>
    <property type="match status" value="1"/>
</dbReference>
<dbReference type="PROSITE" id="PS50995">
    <property type="entry name" value="HTH_MARR_2"/>
    <property type="match status" value="1"/>
</dbReference>
<accession>A0A7G1KL53</accession>
<name>A0A7G1KL53_9NOCA</name>